<dbReference type="GO" id="GO:0004826">
    <property type="term" value="F:phenylalanine-tRNA ligase activity"/>
    <property type="evidence" value="ECO:0007669"/>
    <property type="project" value="InterPro"/>
</dbReference>
<dbReference type="RefSeq" id="WP_061409579.1">
    <property type="nucleotide sequence ID" value="NZ_KQ970761.1"/>
</dbReference>
<dbReference type="PATRIC" id="fig|1303.84.peg.1781"/>
<reference evidence="2 3" key="1">
    <citation type="submission" date="2016-01" db="EMBL/GenBank/DDBJ databases">
        <title>Highly variable Streptococcus oralis are common among viridans streptococci isolated from primates.</title>
        <authorList>
            <person name="Denapaite D."/>
            <person name="Rieger M."/>
            <person name="Koendgen S."/>
            <person name="Brueckner R."/>
            <person name="Ochigava I."/>
            <person name="Kappeler P."/>
            <person name="Maetz-Rensing K."/>
            <person name="Leendertz F."/>
            <person name="Hakenbeck R."/>
        </authorList>
    </citation>
    <scope>NUCLEOTIDE SEQUENCE [LARGE SCALE GENOMIC DNA]</scope>
    <source>
        <strain evidence="2 3">DD24</strain>
    </source>
</reference>
<evidence type="ECO:0000259" key="1">
    <source>
        <dbReference type="SMART" id="SM00873"/>
    </source>
</evidence>
<dbReference type="OrthoDB" id="1550991at2"/>
<comment type="caution">
    <text evidence="2">The sequence shown here is derived from an EMBL/GenBank/DDBJ whole genome shotgun (WGS) entry which is preliminary data.</text>
</comment>
<dbReference type="AlphaFoldDB" id="A0A139QM91"/>
<dbReference type="Proteomes" id="UP000070353">
    <property type="component" value="Unassembled WGS sequence"/>
</dbReference>
<evidence type="ECO:0000313" key="3">
    <source>
        <dbReference type="Proteomes" id="UP000070353"/>
    </source>
</evidence>
<organism evidence="2 3">
    <name type="scientific">Streptococcus oralis</name>
    <dbReference type="NCBI Taxonomy" id="1303"/>
    <lineage>
        <taxon>Bacteria</taxon>
        <taxon>Bacillati</taxon>
        <taxon>Bacillota</taxon>
        <taxon>Bacilli</taxon>
        <taxon>Lactobacillales</taxon>
        <taxon>Streptococcaceae</taxon>
        <taxon>Streptococcus</taxon>
    </lineage>
</organism>
<name>A0A139QM91_STROR</name>
<accession>A0A139QM91</accession>
<dbReference type="InterPro" id="IPR005146">
    <property type="entry name" value="B3/B4_tRNA-bd"/>
</dbReference>
<gene>
    <name evidence="2" type="ORF">SORDD24_01606</name>
</gene>
<dbReference type="SUPFAM" id="SSF56037">
    <property type="entry name" value="PheT/TilS domain"/>
    <property type="match status" value="1"/>
</dbReference>
<dbReference type="InterPro" id="IPR020825">
    <property type="entry name" value="Phe-tRNA_synthase-like_B3/B4"/>
</dbReference>
<dbReference type="PANTHER" id="PTHR39209">
    <property type="match status" value="1"/>
</dbReference>
<sequence>MKFHLDKSLCDLGIKGVVIGIAKNVNPQADLSSSFLKKKKEMERWALECDVEEIQESSVVQGYTKLLQRVGRSVKKNPPTVVALIRNIQHRGSLPHINSIIDIYNVEALHSLLAIGGHDLDKIGEQIEFSVSQKEDVFLPILSTEKHVSKTDYVYRDENGVLAWLDVRDSEHYKFDEDTKNAIFIIQGNDNTSVEMRLEALERIKQDLIECMPNAEFEKIIVTFEEGHTVVQSM</sequence>
<proteinExistence type="predicted"/>
<dbReference type="Gene3D" id="3.50.40.10">
    <property type="entry name" value="Phenylalanyl-trna Synthetase, Chain B, domain 3"/>
    <property type="match status" value="1"/>
</dbReference>
<dbReference type="PANTHER" id="PTHR39209:SF2">
    <property type="entry name" value="CYTOPLASMIC PROTEIN"/>
    <property type="match status" value="1"/>
</dbReference>
<dbReference type="SMART" id="SM00873">
    <property type="entry name" value="B3_4"/>
    <property type="match status" value="1"/>
</dbReference>
<dbReference type="GO" id="GO:0003723">
    <property type="term" value="F:RNA binding"/>
    <property type="evidence" value="ECO:0007669"/>
    <property type="project" value="InterPro"/>
</dbReference>
<feature type="domain" description="B3/B4 tRNA-binding" evidence="1">
    <location>
        <begin position="62"/>
        <end position="213"/>
    </location>
</feature>
<dbReference type="EMBL" id="LQZB01000183">
    <property type="protein sequence ID" value="KXU03646.1"/>
    <property type="molecule type" value="Genomic_DNA"/>
</dbReference>
<protein>
    <recommendedName>
        <fullName evidence="1">B3/B4 tRNA-binding domain-containing protein</fullName>
    </recommendedName>
</protein>
<evidence type="ECO:0000313" key="2">
    <source>
        <dbReference type="EMBL" id="KXU03646.1"/>
    </source>
</evidence>
<dbReference type="Pfam" id="PF03483">
    <property type="entry name" value="B3_4"/>
    <property type="match status" value="1"/>
</dbReference>